<gene>
    <name evidence="2" type="ORF">BT96DRAFT_554781</name>
</gene>
<evidence type="ECO:0000313" key="3">
    <source>
        <dbReference type="Proteomes" id="UP000799118"/>
    </source>
</evidence>
<sequence>METTPSPANCLHPWPYVPFSYKPYILQSPVPLHLLPQTLIVHDPWGLVHGKLVDGDHDSFDWTDIPDVTYTYKLRLSKEGQERITESRQAAETAARASSSPHVLLTIAPKSESASDSDSSIAAPVFVTVPPPSPPPSHTPEAHLYISPAQTWGEGHHSIAYEAEWEVPRSILSVSKDSQSQGARICRECVAEAAKKILAEKEARRQSALDAYLASKRVPAGDSDSDDDVIIVGPLRGKVEYVENVTLAAAIDVSRCTTVLDRTPVPSSSSTTLPPKTAPHTVQSEMKEEIGLYRGPVTTIHVDSVPWLLPGQRASICPHSGSRLPGPPTASVRVLAKLSRTGGRHLSQEASIYERLPESMSEHWTGFNVVPPLENPTPLGAIIPNYYGYYVRVREDGSFEDENDCVQAQDKDEDAMDVDDPEAKQVPHEEFFSSILLTENCGGRIDLFQEELDASRDERKECAALLLRLHHFGWVLGACHVGKFLIQFGDHADWPIFKSRNDRRYRISGLSRAWSREDALADGRLEEWETLRQEEVQLCTKMLNLEVPASPGRKDER</sequence>
<dbReference type="AlphaFoldDB" id="A0A6A4HZP6"/>
<name>A0A6A4HZP6_9AGAR</name>
<reference evidence="2" key="1">
    <citation type="journal article" date="2019" name="Environ. Microbiol.">
        <title>Fungal ecological strategies reflected in gene transcription - a case study of two litter decomposers.</title>
        <authorList>
            <person name="Barbi F."/>
            <person name="Kohler A."/>
            <person name="Barry K."/>
            <person name="Baskaran P."/>
            <person name="Daum C."/>
            <person name="Fauchery L."/>
            <person name="Ihrmark K."/>
            <person name="Kuo A."/>
            <person name="LaButti K."/>
            <person name="Lipzen A."/>
            <person name="Morin E."/>
            <person name="Grigoriev I.V."/>
            <person name="Henrissat B."/>
            <person name="Lindahl B."/>
            <person name="Martin F."/>
        </authorList>
    </citation>
    <scope>NUCLEOTIDE SEQUENCE</scope>
    <source>
        <strain evidence="2">JB14</strain>
    </source>
</reference>
<dbReference type="Proteomes" id="UP000799118">
    <property type="component" value="Unassembled WGS sequence"/>
</dbReference>
<evidence type="ECO:0000256" key="1">
    <source>
        <dbReference type="SAM" id="MobiDB-lite"/>
    </source>
</evidence>
<accession>A0A6A4HZP6</accession>
<organism evidence="2 3">
    <name type="scientific">Gymnopus androsaceus JB14</name>
    <dbReference type="NCBI Taxonomy" id="1447944"/>
    <lineage>
        <taxon>Eukaryota</taxon>
        <taxon>Fungi</taxon>
        <taxon>Dikarya</taxon>
        <taxon>Basidiomycota</taxon>
        <taxon>Agaricomycotina</taxon>
        <taxon>Agaricomycetes</taxon>
        <taxon>Agaricomycetidae</taxon>
        <taxon>Agaricales</taxon>
        <taxon>Marasmiineae</taxon>
        <taxon>Omphalotaceae</taxon>
        <taxon>Gymnopus</taxon>
    </lineage>
</organism>
<feature type="compositionally biased region" description="Low complexity" evidence="1">
    <location>
        <begin position="263"/>
        <end position="275"/>
    </location>
</feature>
<feature type="region of interest" description="Disordered" evidence="1">
    <location>
        <begin position="262"/>
        <end position="283"/>
    </location>
</feature>
<dbReference type="EMBL" id="ML769435">
    <property type="protein sequence ID" value="KAE9402427.1"/>
    <property type="molecule type" value="Genomic_DNA"/>
</dbReference>
<proteinExistence type="predicted"/>
<evidence type="ECO:0000313" key="2">
    <source>
        <dbReference type="EMBL" id="KAE9402427.1"/>
    </source>
</evidence>
<dbReference type="OrthoDB" id="5327923at2759"/>
<protein>
    <submittedName>
        <fullName evidence="2">Uncharacterized protein</fullName>
    </submittedName>
</protein>
<keyword evidence="3" id="KW-1185">Reference proteome</keyword>